<dbReference type="Proteomes" id="UP000297245">
    <property type="component" value="Unassembled WGS sequence"/>
</dbReference>
<gene>
    <name evidence="1" type="ORF">K435DRAFT_180759</name>
</gene>
<reference evidence="1 2" key="1">
    <citation type="journal article" date="2019" name="Nat. Ecol. Evol.">
        <title>Megaphylogeny resolves global patterns of mushroom evolution.</title>
        <authorList>
            <person name="Varga T."/>
            <person name="Krizsan K."/>
            <person name="Foldi C."/>
            <person name="Dima B."/>
            <person name="Sanchez-Garcia M."/>
            <person name="Sanchez-Ramirez S."/>
            <person name="Szollosi G.J."/>
            <person name="Szarkandi J.G."/>
            <person name="Papp V."/>
            <person name="Albert L."/>
            <person name="Andreopoulos W."/>
            <person name="Angelini C."/>
            <person name="Antonin V."/>
            <person name="Barry K.W."/>
            <person name="Bougher N.L."/>
            <person name="Buchanan P."/>
            <person name="Buyck B."/>
            <person name="Bense V."/>
            <person name="Catcheside P."/>
            <person name="Chovatia M."/>
            <person name="Cooper J."/>
            <person name="Damon W."/>
            <person name="Desjardin D."/>
            <person name="Finy P."/>
            <person name="Geml J."/>
            <person name="Haridas S."/>
            <person name="Hughes K."/>
            <person name="Justo A."/>
            <person name="Karasinski D."/>
            <person name="Kautmanova I."/>
            <person name="Kiss B."/>
            <person name="Kocsube S."/>
            <person name="Kotiranta H."/>
            <person name="LaButti K.M."/>
            <person name="Lechner B.E."/>
            <person name="Liimatainen K."/>
            <person name="Lipzen A."/>
            <person name="Lukacs Z."/>
            <person name="Mihaltcheva S."/>
            <person name="Morgado L.N."/>
            <person name="Niskanen T."/>
            <person name="Noordeloos M.E."/>
            <person name="Ohm R.A."/>
            <person name="Ortiz-Santana B."/>
            <person name="Ovrebo C."/>
            <person name="Racz N."/>
            <person name="Riley R."/>
            <person name="Savchenko A."/>
            <person name="Shiryaev A."/>
            <person name="Soop K."/>
            <person name="Spirin V."/>
            <person name="Szebenyi C."/>
            <person name="Tomsovsky M."/>
            <person name="Tulloss R.E."/>
            <person name="Uehling J."/>
            <person name="Grigoriev I.V."/>
            <person name="Vagvolgyi C."/>
            <person name="Papp T."/>
            <person name="Martin F.M."/>
            <person name="Miettinen O."/>
            <person name="Hibbett D.S."/>
            <person name="Nagy L.G."/>
        </authorList>
    </citation>
    <scope>NUCLEOTIDE SEQUENCE [LARGE SCALE GENOMIC DNA]</scope>
    <source>
        <strain evidence="1 2">CBS 962.96</strain>
    </source>
</reference>
<keyword evidence="2" id="KW-1185">Reference proteome</keyword>
<dbReference type="PANTHER" id="PTHR33129">
    <property type="entry name" value="PROTEIN KINASE DOMAIN-CONTAINING PROTEIN-RELATED"/>
    <property type="match status" value="1"/>
</dbReference>
<evidence type="ECO:0000313" key="2">
    <source>
        <dbReference type="Proteomes" id="UP000297245"/>
    </source>
</evidence>
<accession>A0A4S8LWW5</accession>
<dbReference type="OrthoDB" id="19861at2759"/>
<name>A0A4S8LWW5_DENBC</name>
<evidence type="ECO:0000313" key="1">
    <source>
        <dbReference type="EMBL" id="THU93911.1"/>
    </source>
</evidence>
<protein>
    <submittedName>
        <fullName evidence="1">Uncharacterized protein</fullName>
    </submittedName>
</protein>
<dbReference type="AlphaFoldDB" id="A0A4S8LWW5"/>
<dbReference type="InterPro" id="IPR052980">
    <property type="entry name" value="Crinkler_effector"/>
</dbReference>
<organism evidence="1 2">
    <name type="scientific">Dendrothele bispora (strain CBS 962.96)</name>
    <dbReference type="NCBI Taxonomy" id="1314807"/>
    <lineage>
        <taxon>Eukaryota</taxon>
        <taxon>Fungi</taxon>
        <taxon>Dikarya</taxon>
        <taxon>Basidiomycota</taxon>
        <taxon>Agaricomycotina</taxon>
        <taxon>Agaricomycetes</taxon>
        <taxon>Agaricomycetidae</taxon>
        <taxon>Agaricales</taxon>
        <taxon>Agaricales incertae sedis</taxon>
        <taxon>Dendrothele</taxon>
    </lineage>
</organism>
<dbReference type="EMBL" id="ML179236">
    <property type="protein sequence ID" value="THU93911.1"/>
    <property type="molecule type" value="Genomic_DNA"/>
</dbReference>
<proteinExistence type="predicted"/>
<sequence length="481" mass="55928">MVFSAMRMVLRCQPIRTRSWSRGMTLLGTRMDGDATIEALKRLKRPRRKVPYRATFRVFQILGQPGIGKSMSLYVILAQRLMAQKPTFFQNKPGVVVFFCSTGAYEVRVTEEPDWGEKLTEEELFLFDSNETVLQPAVFWRFFPVPIVEAVFPRPQSTYWARKMTVKEWYMRPMSLNEFLVASRFQSQEIDKTRLALFYTKYGPNARQAYHQCRHPDGLEEHMQGIRFKLPSEKLSSMITEYSSHLNPNSVSHFIKLVTAGPTRDSYRSGFISRDVFQLVREQYEKDKNHRLEDLFLFLNSQPTTRATAGYIFEDSMHRILKKGACLQLRKMHDSGPGKTNTVYITGHPAEWLQVGPTIQLSERRDFTVGPLPVQFYDHTEVLHRGVYGQPTHPINAAFDAYFWNETQKTVWMLQFTVAKEHDVKPSGVEWIKGKIPDGVKIRFVVFSPEEHVCLRVPKTITELTYIYHVHIPNLESLIQE</sequence>